<evidence type="ECO:0000313" key="2">
    <source>
        <dbReference type="Proteomes" id="UP000306319"/>
    </source>
</evidence>
<dbReference type="EMBL" id="SRYB01000030">
    <property type="protein sequence ID" value="TGY77120.1"/>
    <property type="molecule type" value="Genomic_DNA"/>
</dbReference>
<keyword evidence="2" id="KW-1185">Reference proteome</keyword>
<protein>
    <submittedName>
        <fullName evidence="1">Shikimate dehydrogenase</fullName>
    </submittedName>
</protein>
<reference evidence="1" key="1">
    <citation type="submission" date="2019-04" db="EMBL/GenBank/DDBJ databases">
        <title>Microbes associate with the intestines of laboratory mice.</title>
        <authorList>
            <person name="Navarre W."/>
            <person name="Wong E."/>
            <person name="Huang K."/>
            <person name="Tropini C."/>
            <person name="Ng K."/>
            <person name="Yu B."/>
        </authorList>
    </citation>
    <scope>NUCLEOTIDE SEQUENCE</scope>
    <source>
        <strain evidence="1">NM04_E33</strain>
    </source>
</reference>
<organism evidence="1 2">
    <name type="scientific">Lepagella muris</name>
    <dbReference type="NCBI Taxonomy" id="3032870"/>
    <lineage>
        <taxon>Bacteria</taxon>
        <taxon>Pseudomonadati</taxon>
        <taxon>Bacteroidota</taxon>
        <taxon>Bacteroidia</taxon>
        <taxon>Bacteroidales</taxon>
        <taxon>Muribaculaceae</taxon>
        <taxon>Lepagella</taxon>
    </lineage>
</organism>
<evidence type="ECO:0000313" key="1">
    <source>
        <dbReference type="EMBL" id="TGY77120.1"/>
    </source>
</evidence>
<name>A0AC61RH50_9BACT</name>
<dbReference type="Proteomes" id="UP000306319">
    <property type="component" value="Unassembled WGS sequence"/>
</dbReference>
<gene>
    <name evidence="1" type="ORF">E5331_15910</name>
</gene>
<accession>A0AC61RH50</accession>
<proteinExistence type="predicted"/>
<sequence length="248" mass="28149">MNMYGLIGNPLGHSFSAKFFNEKFRKEGIEESYNLFPLPDILCVNEMLRENKELKGFNVTIPYKEQIIPLLDSISKEAAEIGAVNVVRVDNYEGKQWLSGFNTDVIGFRESIRPLLRPEMKKALVLGTGGASRSVVYALSNMGIRVTLVSRAKNENTITYSELTKDIIESNLIIVNTTPLGMWPEIDRCPDIPYQFITDRHVCYDLVYNPEETQFLIKSKEKGAVIKNGIEMLHLQALAAWDIWQDKG</sequence>
<comment type="caution">
    <text evidence="1">The sequence shown here is derived from an EMBL/GenBank/DDBJ whole genome shotgun (WGS) entry which is preliminary data.</text>
</comment>